<name>A0A820GNL6_9BILA</name>
<evidence type="ECO:0000313" key="1">
    <source>
        <dbReference type="EMBL" id="CAF4280194.1"/>
    </source>
</evidence>
<accession>A0A820GNL6</accession>
<gene>
    <name evidence="1" type="ORF">OVN521_LOCUS30543</name>
</gene>
<proteinExistence type="predicted"/>
<comment type="caution">
    <text evidence="1">The sequence shown here is derived from an EMBL/GenBank/DDBJ whole genome shotgun (WGS) entry which is preliminary data.</text>
</comment>
<sequence>SSNKNCIYYLKLAFAWICGIKNQDVNDNEAAAVSEIPPLAQINSF</sequence>
<dbReference type="Proteomes" id="UP000663866">
    <property type="component" value="Unassembled WGS sequence"/>
</dbReference>
<dbReference type="AlphaFoldDB" id="A0A820GNL6"/>
<keyword evidence="2" id="KW-1185">Reference proteome</keyword>
<organism evidence="1 2">
    <name type="scientific">Rotaria magnacalcarata</name>
    <dbReference type="NCBI Taxonomy" id="392030"/>
    <lineage>
        <taxon>Eukaryota</taxon>
        <taxon>Metazoa</taxon>
        <taxon>Spiralia</taxon>
        <taxon>Gnathifera</taxon>
        <taxon>Rotifera</taxon>
        <taxon>Eurotatoria</taxon>
        <taxon>Bdelloidea</taxon>
        <taxon>Philodinida</taxon>
        <taxon>Philodinidae</taxon>
        <taxon>Rotaria</taxon>
    </lineage>
</organism>
<protein>
    <submittedName>
        <fullName evidence="1">Uncharacterized protein</fullName>
    </submittedName>
</protein>
<reference evidence="1" key="1">
    <citation type="submission" date="2021-02" db="EMBL/GenBank/DDBJ databases">
        <authorList>
            <person name="Nowell W R."/>
        </authorList>
    </citation>
    <scope>NUCLEOTIDE SEQUENCE</scope>
</reference>
<dbReference type="EMBL" id="CAJOBG010010517">
    <property type="protein sequence ID" value="CAF4280194.1"/>
    <property type="molecule type" value="Genomic_DNA"/>
</dbReference>
<evidence type="ECO:0000313" key="2">
    <source>
        <dbReference type="Proteomes" id="UP000663866"/>
    </source>
</evidence>
<feature type="non-terminal residue" evidence="1">
    <location>
        <position position="1"/>
    </location>
</feature>